<dbReference type="Gene3D" id="3.10.129.10">
    <property type="entry name" value="Hotdog Thioesterase"/>
    <property type="match status" value="1"/>
</dbReference>
<accession>A0A368NSH9</accession>
<evidence type="ECO:0000313" key="2">
    <source>
        <dbReference type="EMBL" id="RCU52785.1"/>
    </source>
</evidence>
<feature type="domain" description="ApeI dehydratase-like" evidence="1">
    <location>
        <begin position="12"/>
        <end position="108"/>
    </location>
</feature>
<sequence length="113" mass="12702">MELPTVSDVITSEASVTLQMTIDDALPYFKGHFPNAPILPGVALLNWAEHFAKQYFILNAVFKGVDNLKFQQVVKPCSLLNLSLSYNQEKQSVQFEYTSPEHKHASGRILFTS</sequence>
<dbReference type="Proteomes" id="UP000252558">
    <property type="component" value="Unassembled WGS sequence"/>
</dbReference>
<evidence type="ECO:0000259" key="1">
    <source>
        <dbReference type="Pfam" id="PF22818"/>
    </source>
</evidence>
<dbReference type="SUPFAM" id="SSF54637">
    <property type="entry name" value="Thioesterase/thiol ester dehydrase-isomerase"/>
    <property type="match status" value="1"/>
</dbReference>
<dbReference type="InterPro" id="IPR016962">
    <property type="entry name" value="Dehydrase_ECs4332_prd"/>
</dbReference>
<reference evidence="2 3" key="1">
    <citation type="submission" date="2018-07" db="EMBL/GenBank/DDBJ databases">
        <title>Corallincola holothuriorum sp. nov., a new facultative anaerobe isolated from sea cucumber Apostichopus japonicus.</title>
        <authorList>
            <person name="Xia H."/>
        </authorList>
    </citation>
    <scope>NUCLEOTIDE SEQUENCE [LARGE SCALE GENOMIC DNA]</scope>
    <source>
        <strain evidence="2 3">C4</strain>
    </source>
</reference>
<evidence type="ECO:0000313" key="3">
    <source>
        <dbReference type="Proteomes" id="UP000252558"/>
    </source>
</evidence>
<keyword evidence="3" id="KW-1185">Reference proteome</keyword>
<dbReference type="AlphaFoldDB" id="A0A368NSH9"/>
<name>A0A368NSH9_9GAMM</name>
<dbReference type="EMBL" id="QPID01000001">
    <property type="protein sequence ID" value="RCU52785.1"/>
    <property type="molecule type" value="Genomic_DNA"/>
</dbReference>
<protein>
    <submittedName>
        <fullName evidence="2">3-hydroxyacyl-ACP dehydratase</fullName>
    </submittedName>
</protein>
<dbReference type="RefSeq" id="WP_114336693.1">
    <property type="nucleotide sequence ID" value="NZ_QPID01000001.1"/>
</dbReference>
<gene>
    <name evidence="2" type="ORF">DU002_02145</name>
</gene>
<comment type="caution">
    <text evidence="2">The sequence shown here is derived from an EMBL/GenBank/DDBJ whole genome shotgun (WGS) entry which is preliminary data.</text>
</comment>
<dbReference type="InterPro" id="IPR054545">
    <property type="entry name" value="ApeI-like"/>
</dbReference>
<dbReference type="PIRSF" id="PIRSF030962">
    <property type="entry name" value="Dehydrase_ECs4332_prd"/>
    <property type="match status" value="1"/>
</dbReference>
<dbReference type="OrthoDB" id="9812842at2"/>
<organism evidence="2 3">
    <name type="scientific">Corallincola holothuriorum</name>
    <dbReference type="NCBI Taxonomy" id="2282215"/>
    <lineage>
        <taxon>Bacteria</taxon>
        <taxon>Pseudomonadati</taxon>
        <taxon>Pseudomonadota</taxon>
        <taxon>Gammaproteobacteria</taxon>
        <taxon>Alteromonadales</taxon>
        <taxon>Psychromonadaceae</taxon>
        <taxon>Corallincola</taxon>
    </lineage>
</organism>
<proteinExistence type="predicted"/>
<dbReference type="Pfam" id="PF22818">
    <property type="entry name" value="ApeI-like"/>
    <property type="match status" value="1"/>
</dbReference>
<dbReference type="InterPro" id="IPR029069">
    <property type="entry name" value="HotDog_dom_sf"/>
</dbReference>